<comment type="similarity">
    <text evidence="10">Belongs to the glycosyltransferase 14 family.</text>
</comment>
<evidence type="ECO:0000313" key="12">
    <source>
        <dbReference type="EMBL" id="TNN13130.1"/>
    </source>
</evidence>
<proteinExistence type="inferred from homology"/>
<evidence type="ECO:0000256" key="2">
    <source>
        <dbReference type="ARBA" id="ARBA00004922"/>
    </source>
</evidence>
<keyword evidence="7 11" id="KW-1133">Transmembrane helix</keyword>
<evidence type="ECO:0000256" key="9">
    <source>
        <dbReference type="ARBA" id="ARBA00023180"/>
    </source>
</evidence>
<dbReference type="Pfam" id="PF02485">
    <property type="entry name" value="Branch"/>
    <property type="match status" value="1"/>
</dbReference>
<keyword evidence="6" id="KW-0735">Signal-anchor</keyword>
<evidence type="ECO:0000256" key="4">
    <source>
        <dbReference type="ARBA" id="ARBA00022679"/>
    </source>
</evidence>
<evidence type="ECO:0000256" key="10">
    <source>
        <dbReference type="ARBA" id="ARBA00038150"/>
    </source>
</evidence>
<dbReference type="OrthoDB" id="2019572at2759"/>
<evidence type="ECO:0000256" key="6">
    <source>
        <dbReference type="ARBA" id="ARBA00022968"/>
    </source>
</evidence>
<evidence type="ECO:0000256" key="1">
    <source>
        <dbReference type="ARBA" id="ARBA00004606"/>
    </source>
</evidence>
<keyword evidence="3 12" id="KW-0328">Glycosyltransferase</keyword>
<dbReference type="GO" id="GO:0016020">
    <property type="term" value="C:membrane"/>
    <property type="evidence" value="ECO:0007669"/>
    <property type="project" value="UniProtKB-SubCell"/>
</dbReference>
<gene>
    <name evidence="12" type="ORF">EWB00_003164</name>
</gene>
<dbReference type="PANTHER" id="PTHR19297">
    <property type="entry name" value="GLYCOSYLTRANSFERASE 14 FAMILY MEMBER"/>
    <property type="match status" value="1"/>
</dbReference>
<keyword evidence="5 11" id="KW-0812">Transmembrane</keyword>
<accession>A0A4Z2DAD4</accession>
<sequence>MNSSHGLIMFTVLLLNFPIRSRRHKTLMNRVIFGSLLLTLSLTIYYSFNSYSQSNPITHQLQLENTTDIQKVCEYLFTNPIVKSDDVVIESIHSHFKSSHQHLLDFRKCRNFKLFYGHPVESSMEERQFPLAFSLSIHENIEQVSRLLRLIYRSHNLYCIHVDLKSPQAFYDEVMELATCFGSNVILVNRSESINIHWGYYSLLEAFLLCADKLIKNTDYMWKYLLNVSGKELPLRTNWELVTALKAINGSNIVEGLGPTPYPSRWPKMVFSFPFTWSKGSFYVAVKREFVRFYQTDPKAKEILNAMKAERYLRKHPDELYFSTLNYNPQLGAPGACNLPNNSDSRNKFLARYVTWYDKECVSSRLQRGVCIIGINHLSFITSQVELFANKFHHDFEPIAYDCTEYYIMRKVLNEMTSKQLDARFDVKPYSQLYCSSNHI</sequence>
<keyword evidence="9" id="KW-0325">Glycoprotein</keyword>
<evidence type="ECO:0000313" key="13">
    <source>
        <dbReference type="Proteomes" id="UP000311919"/>
    </source>
</evidence>
<dbReference type="AlphaFoldDB" id="A0A4Z2DAD4"/>
<organism evidence="12 13">
    <name type="scientific">Schistosoma japonicum</name>
    <name type="common">Blood fluke</name>
    <dbReference type="NCBI Taxonomy" id="6182"/>
    <lineage>
        <taxon>Eukaryota</taxon>
        <taxon>Metazoa</taxon>
        <taxon>Spiralia</taxon>
        <taxon>Lophotrochozoa</taxon>
        <taxon>Platyhelminthes</taxon>
        <taxon>Trematoda</taxon>
        <taxon>Digenea</taxon>
        <taxon>Strigeidida</taxon>
        <taxon>Schistosomatoidea</taxon>
        <taxon>Schistosomatidae</taxon>
        <taxon>Schistosoma</taxon>
    </lineage>
</organism>
<evidence type="ECO:0000256" key="8">
    <source>
        <dbReference type="ARBA" id="ARBA00023136"/>
    </source>
</evidence>
<dbReference type="EMBL" id="SKCS01000199">
    <property type="protein sequence ID" value="TNN13130.1"/>
    <property type="molecule type" value="Genomic_DNA"/>
</dbReference>
<feature type="transmembrane region" description="Helical" evidence="11">
    <location>
        <begin position="27"/>
        <end position="48"/>
    </location>
</feature>
<dbReference type="Proteomes" id="UP000311919">
    <property type="component" value="Unassembled WGS sequence"/>
</dbReference>
<dbReference type="GO" id="GO:0008375">
    <property type="term" value="F:acetylglucosaminyltransferase activity"/>
    <property type="evidence" value="ECO:0007669"/>
    <property type="project" value="TreeGrafter"/>
</dbReference>
<protein>
    <submittedName>
        <fullName evidence="12">Beta-1,6-N-acetylglucosaminyltransferase 3</fullName>
    </submittedName>
</protein>
<reference evidence="12 13" key="1">
    <citation type="submission" date="2019-03" db="EMBL/GenBank/DDBJ databases">
        <title>An improved genome assembly of the fluke Schistosoma japonicum.</title>
        <authorList>
            <person name="Hu W."/>
            <person name="Luo F."/>
            <person name="Yin M."/>
            <person name="Mo X."/>
            <person name="Sun C."/>
            <person name="Wu Q."/>
            <person name="Zhu B."/>
            <person name="Xiang M."/>
            <person name="Wang J."/>
            <person name="Wang Y."/>
            <person name="Zhang T."/>
            <person name="Xu B."/>
            <person name="Zheng H."/>
            <person name="Feng Z."/>
        </authorList>
    </citation>
    <scope>NUCLEOTIDE SEQUENCE [LARGE SCALE GENOMIC DNA]</scope>
    <source>
        <strain evidence="12">HuSjv2</strain>
        <tissue evidence="12">Worms</tissue>
    </source>
</reference>
<keyword evidence="13" id="KW-1185">Reference proteome</keyword>
<keyword evidence="8 11" id="KW-0472">Membrane</keyword>
<dbReference type="InterPro" id="IPR003406">
    <property type="entry name" value="Glyco_trans_14"/>
</dbReference>
<comment type="pathway">
    <text evidence="2">Protein modification; protein glycosylation.</text>
</comment>
<comment type="subcellular location">
    <subcellularLocation>
        <location evidence="1">Membrane</location>
        <topology evidence="1">Single-pass type II membrane protein</topology>
    </subcellularLocation>
</comment>
<dbReference type="STRING" id="6182.A0A4Z2DAD4"/>
<comment type="caution">
    <text evidence="12">The sequence shown here is derived from an EMBL/GenBank/DDBJ whole genome shotgun (WGS) entry which is preliminary data.</text>
</comment>
<evidence type="ECO:0000256" key="11">
    <source>
        <dbReference type="SAM" id="Phobius"/>
    </source>
</evidence>
<evidence type="ECO:0000256" key="7">
    <source>
        <dbReference type="ARBA" id="ARBA00022989"/>
    </source>
</evidence>
<evidence type="ECO:0000256" key="5">
    <source>
        <dbReference type="ARBA" id="ARBA00022692"/>
    </source>
</evidence>
<evidence type="ECO:0000256" key="3">
    <source>
        <dbReference type="ARBA" id="ARBA00022676"/>
    </source>
</evidence>
<dbReference type="PANTHER" id="PTHR19297:SF185">
    <property type="entry name" value="BETA-1,3-GALACTOSYL-O-GLYCOSYL-GLYCOPROTEIN BETA-1,6-N-ACETYLGLUCOSAMINYLTRANSFERASE 3"/>
    <property type="match status" value="1"/>
</dbReference>
<keyword evidence="4 12" id="KW-0808">Transferase</keyword>
<name>A0A4Z2DAD4_SCHJA</name>